<evidence type="ECO:0000313" key="2">
    <source>
        <dbReference type="EMBL" id="SUD70082.1"/>
    </source>
</evidence>
<evidence type="ECO:0000313" key="3">
    <source>
        <dbReference type="Proteomes" id="UP000254602"/>
    </source>
</evidence>
<dbReference type="AlphaFoldDB" id="A0A379KPX5"/>
<accession>A0A379KPX5</accession>
<feature type="chain" id="PRO_5016647854" description="FAD/FMN-containing dehydrogenase" evidence="1">
    <location>
        <begin position="19"/>
        <end position="159"/>
    </location>
</feature>
<dbReference type="RefSeq" id="WP_115275074.1">
    <property type="nucleotide sequence ID" value="NZ_UGUY01000001.1"/>
</dbReference>
<dbReference type="EMBL" id="UGUY01000001">
    <property type="protein sequence ID" value="SUD70082.1"/>
    <property type="molecule type" value="Genomic_DNA"/>
</dbReference>
<sequence length="159" mass="17499">MKYAVALLFSLLPLVANALQTGEKLAPWTLLDQHDQPYTLAAGTHVLLVARDMDGAKLVKAALAEQPKGYLESRDAVFVADIQRMPALISKLFAIPAMRDYNYRVMLDREGQVASRYPGQEGKVLWLQLEQGALVSQQEFADAKALKAALEKAQASKSE</sequence>
<dbReference type="Proteomes" id="UP000254602">
    <property type="component" value="Unassembled WGS sequence"/>
</dbReference>
<reference evidence="2 3" key="1">
    <citation type="submission" date="2018-06" db="EMBL/GenBank/DDBJ databases">
        <authorList>
            <consortium name="Pathogen Informatics"/>
            <person name="Doyle S."/>
        </authorList>
    </citation>
    <scope>NUCLEOTIDE SEQUENCE [LARGE SCALE GENOMIC DNA]</scope>
    <source>
        <strain evidence="2 3">NCTC7914</strain>
    </source>
</reference>
<evidence type="ECO:0008006" key="4">
    <source>
        <dbReference type="Google" id="ProtNLM"/>
    </source>
</evidence>
<protein>
    <recommendedName>
        <fullName evidence="4">FAD/FMN-containing dehydrogenase</fullName>
    </recommendedName>
</protein>
<organism evidence="2 3">
    <name type="scientific">Pseudomonas putida</name>
    <name type="common">Arthrobacter siderocapsulatus</name>
    <dbReference type="NCBI Taxonomy" id="303"/>
    <lineage>
        <taxon>Bacteria</taxon>
        <taxon>Pseudomonadati</taxon>
        <taxon>Pseudomonadota</taxon>
        <taxon>Gammaproteobacteria</taxon>
        <taxon>Pseudomonadales</taxon>
        <taxon>Pseudomonadaceae</taxon>
        <taxon>Pseudomonas</taxon>
    </lineage>
</organism>
<feature type="signal peptide" evidence="1">
    <location>
        <begin position="1"/>
        <end position="18"/>
    </location>
</feature>
<name>A0A379KPX5_PSEPU</name>
<proteinExistence type="predicted"/>
<gene>
    <name evidence="2" type="ORF">NCTC7914_04232</name>
</gene>
<keyword evidence="1" id="KW-0732">Signal</keyword>
<evidence type="ECO:0000256" key="1">
    <source>
        <dbReference type="SAM" id="SignalP"/>
    </source>
</evidence>